<dbReference type="EMBL" id="AP026073">
    <property type="protein sequence ID" value="BDM67096.1"/>
    <property type="molecule type" value="Genomic_DNA"/>
</dbReference>
<evidence type="ECO:0000313" key="2">
    <source>
        <dbReference type="Proteomes" id="UP001059597"/>
    </source>
</evidence>
<evidence type="ECO:0008006" key="3">
    <source>
        <dbReference type="Google" id="ProtNLM"/>
    </source>
</evidence>
<dbReference type="RefSeq" id="WP_261951315.1">
    <property type="nucleotide sequence ID" value="NZ_AP026073.1"/>
</dbReference>
<evidence type="ECO:0000313" key="1">
    <source>
        <dbReference type="EMBL" id="BDM67096.1"/>
    </source>
</evidence>
<proteinExistence type="predicted"/>
<reference evidence="1" key="1">
    <citation type="submission" date="2022-06" db="EMBL/GenBank/DDBJ databases">
        <title>Complete genome sequence of Streptomyces nigrescens HEK616.</title>
        <authorList>
            <person name="Asamizu S."/>
            <person name="Onaka H."/>
        </authorList>
    </citation>
    <scope>NUCLEOTIDE SEQUENCE</scope>
    <source>
        <strain evidence="1">HEK616</strain>
    </source>
</reference>
<gene>
    <name evidence="1" type="ORF">HEK616_05830</name>
</gene>
<keyword evidence="2" id="KW-1185">Reference proteome</keyword>
<name>A0ABM7ZLZ3_STRNI</name>
<dbReference type="Proteomes" id="UP001059597">
    <property type="component" value="Chromosome"/>
</dbReference>
<organism evidence="1 2">
    <name type="scientific">Streptomyces nigrescens</name>
    <dbReference type="NCBI Taxonomy" id="1920"/>
    <lineage>
        <taxon>Bacteria</taxon>
        <taxon>Bacillati</taxon>
        <taxon>Actinomycetota</taxon>
        <taxon>Actinomycetes</taxon>
        <taxon>Kitasatosporales</taxon>
        <taxon>Streptomycetaceae</taxon>
        <taxon>Streptomyces</taxon>
    </lineage>
</organism>
<sequence>MNPWKLPGVGDEVAYDPERLAVVTDIRKGVFYLRRPGVKEWPVNDPASLTVRRTRVERIAAGDFQ</sequence>
<accession>A0ABM7ZLZ3</accession>
<protein>
    <recommendedName>
        <fullName evidence="3">Transposase</fullName>
    </recommendedName>
</protein>